<dbReference type="InterPro" id="IPR036388">
    <property type="entry name" value="WH-like_DNA-bd_sf"/>
</dbReference>
<dbReference type="InterPro" id="IPR011663">
    <property type="entry name" value="UTRA"/>
</dbReference>
<dbReference type="PANTHER" id="PTHR44846:SF1">
    <property type="entry name" value="MANNOSYL-D-GLYCERATE TRANSPORT_METABOLISM SYSTEM REPRESSOR MNGR-RELATED"/>
    <property type="match status" value="1"/>
</dbReference>
<dbReference type="PANTHER" id="PTHR44846">
    <property type="entry name" value="MANNOSYL-D-GLYCERATE TRANSPORT/METABOLISM SYSTEM REPRESSOR MNGR-RELATED"/>
    <property type="match status" value="1"/>
</dbReference>
<dbReference type="SMART" id="SM00345">
    <property type="entry name" value="HTH_GNTR"/>
    <property type="match status" value="1"/>
</dbReference>
<evidence type="ECO:0000256" key="1">
    <source>
        <dbReference type="ARBA" id="ARBA00023015"/>
    </source>
</evidence>
<dbReference type="InterPro" id="IPR036390">
    <property type="entry name" value="WH_DNA-bd_sf"/>
</dbReference>
<dbReference type="Proteomes" id="UP000198284">
    <property type="component" value="Unassembled WGS sequence"/>
</dbReference>
<dbReference type="PROSITE" id="PS50949">
    <property type="entry name" value="HTH_GNTR"/>
    <property type="match status" value="1"/>
</dbReference>
<dbReference type="InterPro" id="IPR050679">
    <property type="entry name" value="Bact_HTH_transcr_reg"/>
</dbReference>
<keyword evidence="1" id="KW-0805">Transcription regulation</keyword>
<dbReference type="SUPFAM" id="SSF64288">
    <property type="entry name" value="Chorismate lyase-like"/>
    <property type="match status" value="1"/>
</dbReference>
<proteinExistence type="predicted"/>
<name>A0A239KKN9_9BURK</name>
<organism evidence="5 6">
    <name type="scientific">Noviherbaspirillum humi</name>
    <dbReference type="NCBI Taxonomy" id="1688639"/>
    <lineage>
        <taxon>Bacteria</taxon>
        <taxon>Pseudomonadati</taxon>
        <taxon>Pseudomonadota</taxon>
        <taxon>Betaproteobacteria</taxon>
        <taxon>Burkholderiales</taxon>
        <taxon>Oxalobacteraceae</taxon>
        <taxon>Noviherbaspirillum</taxon>
    </lineage>
</organism>
<dbReference type="GO" id="GO:0003700">
    <property type="term" value="F:DNA-binding transcription factor activity"/>
    <property type="evidence" value="ECO:0007669"/>
    <property type="project" value="InterPro"/>
</dbReference>
<evidence type="ECO:0000256" key="2">
    <source>
        <dbReference type="ARBA" id="ARBA00023125"/>
    </source>
</evidence>
<dbReference type="SUPFAM" id="SSF46785">
    <property type="entry name" value="Winged helix' DNA-binding domain"/>
    <property type="match status" value="1"/>
</dbReference>
<evidence type="ECO:0000313" key="6">
    <source>
        <dbReference type="Proteomes" id="UP000198284"/>
    </source>
</evidence>
<evidence type="ECO:0000313" key="5">
    <source>
        <dbReference type="EMBL" id="SNT18936.1"/>
    </source>
</evidence>
<keyword evidence="2" id="KW-0238">DNA-binding</keyword>
<dbReference type="Pfam" id="PF00392">
    <property type="entry name" value="GntR"/>
    <property type="match status" value="1"/>
</dbReference>
<dbReference type="GO" id="GO:0045892">
    <property type="term" value="P:negative regulation of DNA-templated transcription"/>
    <property type="evidence" value="ECO:0007669"/>
    <property type="project" value="TreeGrafter"/>
</dbReference>
<dbReference type="Pfam" id="PF07702">
    <property type="entry name" value="UTRA"/>
    <property type="match status" value="1"/>
</dbReference>
<dbReference type="AlphaFoldDB" id="A0A239KKN9"/>
<protein>
    <submittedName>
        <fullName evidence="5">GntR family transcriptional regulator</fullName>
    </submittedName>
</protein>
<evidence type="ECO:0000256" key="3">
    <source>
        <dbReference type="ARBA" id="ARBA00023163"/>
    </source>
</evidence>
<dbReference type="Gene3D" id="3.40.1410.10">
    <property type="entry name" value="Chorismate lyase-like"/>
    <property type="match status" value="1"/>
</dbReference>
<dbReference type="GO" id="GO:0003677">
    <property type="term" value="F:DNA binding"/>
    <property type="evidence" value="ECO:0007669"/>
    <property type="project" value="UniProtKB-KW"/>
</dbReference>
<sequence>MQAAADPRLPRYEQIREHLRRRIFAGEWAPGAALPAETELAKEYEVALGTMRKAIELMVDDGLIERLHGKGTFVRGELQQASMFRFFRFRRDADDASPVVPHTVIHALQEATLDDRVAERLSLGRARRGIFILRSRELPEGSGLLERIWLPYPPFRELLKLQPKDMPDLLYPFYRSRCGVVIARASETIRFATLGRDDAALMGMAKGAPVAVIERTAFSLTGEPVEFRITQGDAAKFYYNVEIK</sequence>
<gene>
    <name evidence="5" type="ORF">SAMN06265795_11673</name>
</gene>
<dbReference type="RefSeq" id="WP_089400952.1">
    <property type="nucleotide sequence ID" value="NZ_FZOT01000016.1"/>
</dbReference>
<dbReference type="OrthoDB" id="2530535at2"/>
<reference evidence="5 6" key="1">
    <citation type="submission" date="2017-06" db="EMBL/GenBank/DDBJ databases">
        <authorList>
            <person name="Kim H.J."/>
            <person name="Triplett B.A."/>
        </authorList>
    </citation>
    <scope>NUCLEOTIDE SEQUENCE [LARGE SCALE GENOMIC DNA]</scope>
    <source>
        <strain evidence="5 6">U15</strain>
    </source>
</reference>
<keyword evidence="6" id="KW-1185">Reference proteome</keyword>
<dbReference type="CDD" id="cd07377">
    <property type="entry name" value="WHTH_GntR"/>
    <property type="match status" value="1"/>
</dbReference>
<dbReference type="EMBL" id="FZOT01000016">
    <property type="protein sequence ID" value="SNT18936.1"/>
    <property type="molecule type" value="Genomic_DNA"/>
</dbReference>
<feature type="domain" description="HTH gntR-type" evidence="4">
    <location>
        <begin position="9"/>
        <end position="77"/>
    </location>
</feature>
<dbReference type="InterPro" id="IPR028978">
    <property type="entry name" value="Chorismate_lyase_/UTRA_dom_sf"/>
</dbReference>
<dbReference type="Gene3D" id="1.10.10.10">
    <property type="entry name" value="Winged helix-like DNA-binding domain superfamily/Winged helix DNA-binding domain"/>
    <property type="match status" value="1"/>
</dbReference>
<evidence type="ECO:0000259" key="4">
    <source>
        <dbReference type="PROSITE" id="PS50949"/>
    </source>
</evidence>
<accession>A0A239KKN9</accession>
<dbReference type="InterPro" id="IPR000524">
    <property type="entry name" value="Tscrpt_reg_HTH_GntR"/>
</dbReference>
<dbReference type="SMART" id="SM00866">
    <property type="entry name" value="UTRA"/>
    <property type="match status" value="1"/>
</dbReference>
<keyword evidence="3" id="KW-0804">Transcription</keyword>